<evidence type="ECO:0000256" key="6">
    <source>
        <dbReference type="NCBIfam" id="TIGR01744"/>
    </source>
</evidence>
<organism evidence="7 8">
    <name type="scientific">Peptococcus niger</name>
    <dbReference type="NCBI Taxonomy" id="2741"/>
    <lineage>
        <taxon>Bacteria</taxon>
        <taxon>Bacillati</taxon>
        <taxon>Bacillota</taxon>
        <taxon>Clostridia</taxon>
        <taxon>Eubacteriales</taxon>
        <taxon>Peptococcaceae</taxon>
        <taxon>Peptococcus</taxon>
    </lineage>
</organism>
<dbReference type="Gene3D" id="3.40.50.2020">
    <property type="match status" value="1"/>
</dbReference>
<comment type="subunit">
    <text evidence="5">Homodimer.</text>
</comment>
<feature type="binding site" evidence="5">
    <location>
        <position position="27"/>
    </location>
    <ligand>
        <name>xanthine</name>
        <dbReference type="ChEBI" id="CHEBI:17712"/>
    </ligand>
</feature>
<dbReference type="PANTHER" id="PTHR43864">
    <property type="entry name" value="HYPOXANTHINE/GUANINE PHOSPHORIBOSYLTRANSFERASE"/>
    <property type="match status" value="1"/>
</dbReference>
<dbReference type="HAMAP" id="MF_01184">
    <property type="entry name" value="XPRTase"/>
    <property type="match status" value="1"/>
</dbReference>
<dbReference type="PANTHER" id="PTHR43864:SF1">
    <property type="entry name" value="XANTHINE PHOSPHORIBOSYLTRANSFERASE"/>
    <property type="match status" value="1"/>
</dbReference>
<accession>A0A1G6TS81</accession>
<reference evidence="7 8" key="1">
    <citation type="submission" date="2016-10" db="EMBL/GenBank/DDBJ databases">
        <authorList>
            <person name="de Groot N.N."/>
        </authorList>
    </citation>
    <scope>NUCLEOTIDE SEQUENCE [LARGE SCALE GENOMIC DNA]</scope>
    <source>
        <strain evidence="7 8">DSM 20475</strain>
    </source>
</reference>
<dbReference type="CDD" id="cd06223">
    <property type="entry name" value="PRTases_typeI"/>
    <property type="match status" value="1"/>
</dbReference>
<evidence type="ECO:0000256" key="2">
    <source>
        <dbReference type="ARBA" id="ARBA00022676"/>
    </source>
</evidence>
<dbReference type="GO" id="GO:0032265">
    <property type="term" value="P:XMP salvage"/>
    <property type="evidence" value="ECO:0007669"/>
    <property type="project" value="UniProtKB-UniRule"/>
</dbReference>
<evidence type="ECO:0000313" key="8">
    <source>
        <dbReference type="Proteomes" id="UP000198995"/>
    </source>
</evidence>
<sequence>MSYLADKILQEGLILPNNVLKIDSFLNQQIDPTVMKAIEEEFYAYFQNHGISKVLTIEASGIAPAIMVAAHFDVPMLFAKKALPSTLQKDAYYQTQVHSYTKNTTYQVVVSKQYLSPADRVLIIDDFLANGDAAMGLVNLVAQAGATVAGVGICVEKSFQPGRERLERAGLDVYASVRIAAIDSERQTISFAPGH</sequence>
<dbReference type="Proteomes" id="UP000198995">
    <property type="component" value="Unassembled WGS sequence"/>
</dbReference>
<keyword evidence="2 5" id="KW-0328">Glycosyltransferase</keyword>
<proteinExistence type="inferred from homology"/>
<name>A0A1G6TS81_PEPNI</name>
<comment type="function">
    <text evidence="5">Converts the preformed base xanthine, a product of nucleic acid breakdown, to xanthosine 5'-monophosphate (XMP), so it can be reused for RNA or DNA synthesis.</text>
</comment>
<dbReference type="GO" id="GO:0000310">
    <property type="term" value="F:xanthine phosphoribosyltransferase activity"/>
    <property type="evidence" value="ECO:0007669"/>
    <property type="project" value="UniProtKB-UniRule"/>
</dbReference>
<dbReference type="NCBIfam" id="NF006671">
    <property type="entry name" value="PRK09219.1"/>
    <property type="match status" value="1"/>
</dbReference>
<comment type="pathway">
    <text evidence="5">Purine metabolism; XMP biosynthesis via salvage pathway; XMP from xanthine: step 1/1.</text>
</comment>
<dbReference type="InterPro" id="IPR050118">
    <property type="entry name" value="Pur/Pyrimidine_PRTase"/>
</dbReference>
<feature type="binding site" evidence="5">
    <location>
        <position position="157"/>
    </location>
    <ligand>
        <name>xanthine</name>
        <dbReference type="ChEBI" id="CHEBI:17712"/>
    </ligand>
</feature>
<dbReference type="OrthoDB" id="9790678at2"/>
<evidence type="ECO:0000256" key="4">
    <source>
        <dbReference type="ARBA" id="ARBA00022726"/>
    </source>
</evidence>
<dbReference type="GO" id="GO:0005737">
    <property type="term" value="C:cytoplasm"/>
    <property type="evidence" value="ECO:0007669"/>
    <property type="project" value="UniProtKB-SubCell"/>
</dbReference>
<keyword evidence="3 5" id="KW-0808">Transferase</keyword>
<evidence type="ECO:0000256" key="3">
    <source>
        <dbReference type="ARBA" id="ARBA00022679"/>
    </source>
</evidence>
<dbReference type="EC" id="2.4.2.22" evidence="5 6"/>
<dbReference type="GO" id="GO:0046110">
    <property type="term" value="P:xanthine metabolic process"/>
    <property type="evidence" value="ECO:0007669"/>
    <property type="project" value="UniProtKB-UniRule"/>
</dbReference>
<keyword evidence="8" id="KW-1185">Reference proteome</keyword>
<protein>
    <recommendedName>
        <fullName evidence="5 6">Xanthine phosphoribosyltransferase</fullName>
        <shortName evidence="5">XPRTase</shortName>
        <ecNumber evidence="5 6">2.4.2.22</ecNumber>
    </recommendedName>
</protein>
<dbReference type="EMBL" id="FNAF01000002">
    <property type="protein sequence ID" value="SDD31889.1"/>
    <property type="molecule type" value="Genomic_DNA"/>
</dbReference>
<dbReference type="NCBIfam" id="TIGR01744">
    <property type="entry name" value="XPRTase"/>
    <property type="match status" value="1"/>
</dbReference>
<dbReference type="InterPro" id="IPR010079">
    <property type="entry name" value="Xanthine_PRibTrfase"/>
</dbReference>
<comment type="similarity">
    <text evidence="5">Belongs to the purine/pyrimidine phosphoribosyltransferase family. Xpt subfamily.</text>
</comment>
<feature type="binding site" evidence="5">
    <location>
        <begin position="129"/>
        <end position="133"/>
    </location>
    <ligand>
        <name>5-phospho-alpha-D-ribose 1-diphosphate</name>
        <dbReference type="ChEBI" id="CHEBI:58017"/>
    </ligand>
</feature>
<dbReference type="InterPro" id="IPR000836">
    <property type="entry name" value="PRTase_dom"/>
</dbReference>
<comment type="catalytic activity">
    <reaction evidence="5">
        <text>XMP + diphosphate = xanthine + 5-phospho-alpha-D-ribose 1-diphosphate</text>
        <dbReference type="Rhea" id="RHEA:10800"/>
        <dbReference type="ChEBI" id="CHEBI:17712"/>
        <dbReference type="ChEBI" id="CHEBI:33019"/>
        <dbReference type="ChEBI" id="CHEBI:57464"/>
        <dbReference type="ChEBI" id="CHEBI:58017"/>
        <dbReference type="EC" id="2.4.2.22"/>
    </reaction>
</comment>
<evidence type="ECO:0000313" key="7">
    <source>
        <dbReference type="EMBL" id="SDD31889.1"/>
    </source>
</evidence>
<dbReference type="AlphaFoldDB" id="A0A1G6TS81"/>
<evidence type="ECO:0000256" key="1">
    <source>
        <dbReference type="ARBA" id="ARBA00022490"/>
    </source>
</evidence>
<comment type="subcellular location">
    <subcellularLocation>
        <location evidence="5">Cytoplasm</location>
    </subcellularLocation>
</comment>
<dbReference type="SUPFAM" id="SSF53271">
    <property type="entry name" value="PRTase-like"/>
    <property type="match status" value="1"/>
</dbReference>
<feature type="binding site" evidence="5">
    <location>
        <position position="20"/>
    </location>
    <ligand>
        <name>xanthine</name>
        <dbReference type="ChEBI" id="CHEBI:17712"/>
    </ligand>
</feature>
<dbReference type="GO" id="GO:0006166">
    <property type="term" value="P:purine ribonucleoside salvage"/>
    <property type="evidence" value="ECO:0007669"/>
    <property type="project" value="UniProtKB-KW"/>
</dbReference>
<keyword evidence="1 5" id="KW-0963">Cytoplasm</keyword>
<dbReference type="RefSeq" id="WP_091791227.1">
    <property type="nucleotide sequence ID" value="NZ_FNAF01000002.1"/>
</dbReference>
<dbReference type="UniPathway" id="UPA00602">
    <property type="reaction ID" value="UER00658"/>
</dbReference>
<evidence type="ECO:0000256" key="5">
    <source>
        <dbReference type="HAMAP-Rule" id="MF_01184"/>
    </source>
</evidence>
<gene>
    <name evidence="5" type="primary">xpt</name>
    <name evidence="7" type="ORF">SAMN04489866_102223</name>
</gene>
<dbReference type="InterPro" id="IPR029057">
    <property type="entry name" value="PRTase-like"/>
</dbReference>
<keyword evidence="4 5" id="KW-0660">Purine salvage</keyword>
<dbReference type="STRING" id="2741.SAMN04489866_102223"/>